<evidence type="ECO:0000256" key="1">
    <source>
        <dbReference type="ARBA" id="ARBA00004906"/>
    </source>
</evidence>
<evidence type="ECO:0000256" key="3">
    <source>
        <dbReference type="ARBA" id="ARBA00022786"/>
    </source>
</evidence>
<protein>
    <recommendedName>
        <fullName evidence="5">SKP1 component POZ domain-containing protein</fullName>
    </recommendedName>
</protein>
<dbReference type="SMART" id="SM00512">
    <property type="entry name" value="Skp1"/>
    <property type="match status" value="1"/>
</dbReference>
<feature type="domain" description="SKP1 component POZ" evidence="5">
    <location>
        <begin position="5"/>
        <end position="69"/>
    </location>
</feature>
<gene>
    <name evidence="6" type="ORF">RHGRI_027401</name>
</gene>
<evidence type="ECO:0000313" key="6">
    <source>
        <dbReference type="EMBL" id="KAG5533169.1"/>
    </source>
</evidence>
<evidence type="ECO:0000256" key="2">
    <source>
        <dbReference type="ARBA" id="ARBA00009993"/>
    </source>
</evidence>
<evidence type="ECO:0000313" key="7">
    <source>
        <dbReference type="Proteomes" id="UP000823749"/>
    </source>
</evidence>
<dbReference type="InterPro" id="IPR016897">
    <property type="entry name" value="SKP1"/>
</dbReference>
<feature type="region of interest" description="Disordered" evidence="4">
    <location>
        <begin position="67"/>
        <end position="99"/>
    </location>
</feature>
<comment type="caution">
    <text evidence="6">The sequence shown here is derived from an EMBL/GenBank/DDBJ whole genome shotgun (WGS) entry which is preliminary data.</text>
</comment>
<dbReference type="AlphaFoldDB" id="A0AAV6J0Q6"/>
<sequence length="99" mass="10576">MSSRKKLTLQSSDGQTFELEESVETMCSNLRNMIGDKVDCASSARTILVPGVDGKTLATVIEQCKKHANTEAGGTGDDLERCESESLGEDDQEFSGSLG</sequence>
<dbReference type="InterPro" id="IPR016073">
    <property type="entry name" value="Skp1_comp_POZ"/>
</dbReference>
<evidence type="ECO:0000259" key="5">
    <source>
        <dbReference type="Pfam" id="PF03931"/>
    </source>
</evidence>
<accession>A0AAV6J0Q6</accession>
<keyword evidence="7" id="KW-1185">Reference proteome</keyword>
<name>A0AAV6J0Q6_9ERIC</name>
<dbReference type="SUPFAM" id="SSF54695">
    <property type="entry name" value="POZ domain"/>
    <property type="match status" value="1"/>
</dbReference>
<dbReference type="GO" id="GO:0009867">
    <property type="term" value="P:jasmonic acid mediated signaling pathway"/>
    <property type="evidence" value="ECO:0007669"/>
    <property type="project" value="UniProtKB-ARBA"/>
</dbReference>
<dbReference type="InterPro" id="IPR001232">
    <property type="entry name" value="SKP1-like"/>
</dbReference>
<reference evidence="6" key="1">
    <citation type="submission" date="2020-08" db="EMBL/GenBank/DDBJ databases">
        <title>Plant Genome Project.</title>
        <authorList>
            <person name="Zhang R.-G."/>
        </authorList>
    </citation>
    <scope>NUCLEOTIDE SEQUENCE</scope>
    <source>
        <strain evidence="6">WSP0</strain>
        <tissue evidence="6">Leaf</tissue>
    </source>
</reference>
<dbReference type="InterPro" id="IPR011333">
    <property type="entry name" value="SKP1/BTB/POZ_sf"/>
</dbReference>
<dbReference type="EMBL" id="JACTNZ010000009">
    <property type="protein sequence ID" value="KAG5533169.1"/>
    <property type="molecule type" value="Genomic_DNA"/>
</dbReference>
<dbReference type="Gene3D" id="3.30.710.10">
    <property type="entry name" value="Potassium Channel Kv1.1, Chain A"/>
    <property type="match status" value="1"/>
</dbReference>
<proteinExistence type="inferred from homology"/>
<dbReference type="GO" id="GO:0006511">
    <property type="term" value="P:ubiquitin-dependent protein catabolic process"/>
    <property type="evidence" value="ECO:0007669"/>
    <property type="project" value="InterPro"/>
</dbReference>
<keyword evidence="3" id="KW-0833">Ubl conjugation pathway</keyword>
<comment type="pathway">
    <text evidence="1">Protein modification; protein ubiquitination.</text>
</comment>
<dbReference type="Proteomes" id="UP000823749">
    <property type="component" value="Chromosome 9"/>
</dbReference>
<evidence type="ECO:0000256" key="4">
    <source>
        <dbReference type="SAM" id="MobiDB-lite"/>
    </source>
</evidence>
<dbReference type="PANTHER" id="PTHR11165">
    <property type="entry name" value="SKP1"/>
    <property type="match status" value="1"/>
</dbReference>
<comment type="similarity">
    <text evidence="2">Belongs to the SKP1 family.</text>
</comment>
<organism evidence="6 7">
    <name type="scientific">Rhododendron griersonianum</name>
    <dbReference type="NCBI Taxonomy" id="479676"/>
    <lineage>
        <taxon>Eukaryota</taxon>
        <taxon>Viridiplantae</taxon>
        <taxon>Streptophyta</taxon>
        <taxon>Embryophyta</taxon>
        <taxon>Tracheophyta</taxon>
        <taxon>Spermatophyta</taxon>
        <taxon>Magnoliopsida</taxon>
        <taxon>eudicotyledons</taxon>
        <taxon>Gunneridae</taxon>
        <taxon>Pentapetalae</taxon>
        <taxon>asterids</taxon>
        <taxon>Ericales</taxon>
        <taxon>Ericaceae</taxon>
        <taxon>Ericoideae</taxon>
        <taxon>Rhodoreae</taxon>
        <taxon>Rhododendron</taxon>
    </lineage>
</organism>
<dbReference type="Pfam" id="PF03931">
    <property type="entry name" value="Skp1_POZ"/>
    <property type="match status" value="1"/>
</dbReference>